<dbReference type="InterPro" id="IPR005569">
    <property type="entry name" value="Arc_DNA-bd_dom"/>
</dbReference>
<dbReference type="Pfam" id="PF03869">
    <property type="entry name" value="Arc"/>
    <property type="match status" value="1"/>
</dbReference>
<proteinExistence type="predicted"/>
<gene>
    <name evidence="3" type="ORF">SGN30_02665</name>
</gene>
<feature type="region of interest" description="Disordered" evidence="1">
    <location>
        <begin position="85"/>
        <end position="121"/>
    </location>
</feature>
<organism evidence="3 4">
    <name type="scientific">Delftia acidovorans</name>
    <name type="common">Pseudomonas acidovorans</name>
    <name type="synonym">Comamonas acidovorans</name>
    <dbReference type="NCBI Taxonomy" id="80866"/>
    <lineage>
        <taxon>Bacteria</taxon>
        <taxon>Pseudomonadati</taxon>
        <taxon>Pseudomonadota</taxon>
        <taxon>Betaproteobacteria</taxon>
        <taxon>Burkholderiales</taxon>
        <taxon>Comamonadaceae</taxon>
        <taxon>Delftia</taxon>
    </lineage>
</organism>
<feature type="compositionally biased region" description="Polar residues" evidence="1">
    <location>
        <begin position="112"/>
        <end position="121"/>
    </location>
</feature>
<dbReference type="AlphaFoldDB" id="A0AAJ2V7K1"/>
<name>A0AAJ2V7K1_DELAC</name>
<dbReference type="SUPFAM" id="SSF47598">
    <property type="entry name" value="Ribbon-helix-helix"/>
    <property type="match status" value="1"/>
</dbReference>
<dbReference type="GO" id="GO:0003677">
    <property type="term" value="F:DNA binding"/>
    <property type="evidence" value="ECO:0007669"/>
    <property type="project" value="UniProtKB-KW"/>
</dbReference>
<evidence type="ECO:0000256" key="1">
    <source>
        <dbReference type="SAM" id="MobiDB-lite"/>
    </source>
</evidence>
<evidence type="ECO:0000313" key="4">
    <source>
        <dbReference type="Proteomes" id="UP001287445"/>
    </source>
</evidence>
<evidence type="ECO:0000259" key="2">
    <source>
        <dbReference type="Pfam" id="PF03869"/>
    </source>
</evidence>
<sequence>MARDDPTIYMRIPQELKDLLDAASEENRRSMTAEVVARLQQTFAAPRVSGMDSGSSQMNLDTRVGDETLETVKRIEERLHSLAQALALPQSGSQPDTDAATPERSTGKRVSKSAQSAAPKK</sequence>
<keyword evidence="3" id="KW-0238">DNA-binding</keyword>
<dbReference type="Proteomes" id="UP001287445">
    <property type="component" value="Unassembled WGS sequence"/>
</dbReference>
<protein>
    <submittedName>
        <fullName evidence="3">Arc family DNA-binding protein</fullName>
    </submittedName>
</protein>
<comment type="caution">
    <text evidence="3">The sequence shown here is derived from an EMBL/GenBank/DDBJ whole genome shotgun (WGS) entry which is preliminary data.</text>
</comment>
<dbReference type="InterPro" id="IPR010985">
    <property type="entry name" value="Ribbon_hlx_hlx"/>
</dbReference>
<reference evidence="3" key="1">
    <citation type="submission" date="2023-11" db="EMBL/GenBank/DDBJ databases">
        <title>Identification and selenium tolerance of Delftia acidovorans R3-25.</title>
        <authorList>
            <person name="Zhang S."/>
            <person name="Liu Y."/>
            <person name="Guo Y."/>
        </authorList>
    </citation>
    <scope>NUCLEOTIDE SEQUENCE</scope>
    <source>
        <strain evidence="3">R3-25</strain>
    </source>
</reference>
<accession>A0AAJ2V7K1</accession>
<dbReference type="InterPro" id="IPR013321">
    <property type="entry name" value="Arc_rbn_hlx_hlx"/>
</dbReference>
<evidence type="ECO:0000313" key="3">
    <source>
        <dbReference type="EMBL" id="MDX4952320.1"/>
    </source>
</evidence>
<dbReference type="EMBL" id="JAWWMZ010000001">
    <property type="protein sequence ID" value="MDX4952320.1"/>
    <property type="molecule type" value="Genomic_DNA"/>
</dbReference>
<dbReference type="RefSeq" id="WP_319071451.1">
    <property type="nucleotide sequence ID" value="NZ_JAWWMZ010000001.1"/>
</dbReference>
<feature type="domain" description="Arc-like DNA binding" evidence="2">
    <location>
        <begin position="2"/>
        <end position="44"/>
    </location>
</feature>
<dbReference type="Gene3D" id="1.10.1220.10">
    <property type="entry name" value="Met repressor-like"/>
    <property type="match status" value="1"/>
</dbReference>
<dbReference type="GO" id="GO:0006355">
    <property type="term" value="P:regulation of DNA-templated transcription"/>
    <property type="evidence" value="ECO:0007669"/>
    <property type="project" value="InterPro"/>
</dbReference>